<gene>
    <name evidence="2" type="ORF">RCL2_000802200</name>
</gene>
<dbReference type="SUPFAM" id="SSF54236">
    <property type="entry name" value="Ubiquitin-like"/>
    <property type="match status" value="1"/>
</dbReference>
<organism evidence="2 3">
    <name type="scientific">Rhizophagus clarus</name>
    <dbReference type="NCBI Taxonomy" id="94130"/>
    <lineage>
        <taxon>Eukaryota</taxon>
        <taxon>Fungi</taxon>
        <taxon>Fungi incertae sedis</taxon>
        <taxon>Mucoromycota</taxon>
        <taxon>Glomeromycotina</taxon>
        <taxon>Glomeromycetes</taxon>
        <taxon>Glomerales</taxon>
        <taxon>Glomeraceae</taxon>
        <taxon>Rhizophagus</taxon>
    </lineage>
</organism>
<dbReference type="PROSITE" id="PS50053">
    <property type="entry name" value="UBIQUITIN_2"/>
    <property type="match status" value="1"/>
</dbReference>
<reference evidence="2" key="1">
    <citation type="submission" date="2019-10" db="EMBL/GenBank/DDBJ databases">
        <title>Conservation and host-specific expression of non-tandemly repeated heterogenous ribosome RNA gene in arbuscular mycorrhizal fungi.</title>
        <authorList>
            <person name="Maeda T."/>
            <person name="Kobayashi Y."/>
            <person name="Nakagawa T."/>
            <person name="Ezawa T."/>
            <person name="Yamaguchi K."/>
            <person name="Bino T."/>
            <person name="Nishimoto Y."/>
            <person name="Shigenobu S."/>
            <person name="Kawaguchi M."/>
        </authorList>
    </citation>
    <scope>NUCLEOTIDE SEQUENCE</scope>
    <source>
        <strain evidence="2">HR1</strain>
    </source>
</reference>
<dbReference type="CDD" id="cd17039">
    <property type="entry name" value="Ubl_ubiquitin_like"/>
    <property type="match status" value="1"/>
</dbReference>
<sequence>MNVFLVGLGRTTTITIDPTSTVLELKRKCKEKMKVEIEQHRLIFAGKQLEDYQTLGFYKIGNGSTIHLVVRLSGGGGFNFAPFQDLSKPTLAKSWNTDAPSWRNAVNGLNIEGYCKNYSCKASGRRVIVQWGYNDFDFFQDEHKSRCPLCEQYVTPTTCGFTNTFWKFQGSKKVDGKPPEKIDSDWKFAPSDKYTTFEGEDLVIWMNLVIKYKLYGRTNVQNITLFHKIYKTVPKPINLRPGYDMEHVFKYQHIDLMKHHKTYYEHVSGKLRDIPHEYRRHNVHKSQMAICFD</sequence>
<dbReference type="InterPro" id="IPR029071">
    <property type="entry name" value="Ubiquitin-like_domsf"/>
</dbReference>
<comment type="caution">
    <text evidence="2">The sequence shown here is derived from an EMBL/GenBank/DDBJ whole genome shotgun (WGS) entry which is preliminary data.</text>
</comment>
<name>A0A8H3QH62_9GLOM</name>
<dbReference type="InterPro" id="IPR000626">
    <property type="entry name" value="Ubiquitin-like_dom"/>
</dbReference>
<proteinExistence type="predicted"/>
<evidence type="ECO:0000259" key="1">
    <source>
        <dbReference type="PROSITE" id="PS50053"/>
    </source>
</evidence>
<dbReference type="EMBL" id="BLAL01000053">
    <property type="protein sequence ID" value="GES80765.1"/>
    <property type="molecule type" value="Genomic_DNA"/>
</dbReference>
<dbReference type="PANTHER" id="PTHR10666">
    <property type="entry name" value="UBIQUITIN"/>
    <property type="match status" value="1"/>
</dbReference>
<dbReference type="Pfam" id="PF00240">
    <property type="entry name" value="ubiquitin"/>
    <property type="match status" value="1"/>
</dbReference>
<dbReference type="PRINTS" id="PR00348">
    <property type="entry name" value="UBIQUITIN"/>
</dbReference>
<dbReference type="SMART" id="SM00213">
    <property type="entry name" value="UBQ"/>
    <property type="match status" value="1"/>
</dbReference>
<feature type="domain" description="Ubiquitin-like" evidence="1">
    <location>
        <begin position="1"/>
        <end position="75"/>
    </location>
</feature>
<dbReference type="AlphaFoldDB" id="A0A8H3QH62"/>
<dbReference type="Proteomes" id="UP000615446">
    <property type="component" value="Unassembled WGS sequence"/>
</dbReference>
<evidence type="ECO:0000313" key="2">
    <source>
        <dbReference type="EMBL" id="GES80765.1"/>
    </source>
</evidence>
<dbReference type="InterPro" id="IPR050158">
    <property type="entry name" value="Ubiquitin_ubiquitin-like"/>
</dbReference>
<evidence type="ECO:0000313" key="3">
    <source>
        <dbReference type="Proteomes" id="UP000615446"/>
    </source>
</evidence>
<dbReference type="Gene3D" id="3.10.20.90">
    <property type="entry name" value="Phosphatidylinositol 3-kinase Catalytic Subunit, Chain A, domain 1"/>
    <property type="match status" value="1"/>
</dbReference>
<dbReference type="InterPro" id="IPR019956">
    <property type="entry name" value="Ubiquitin_dom"/>
</dbReference>
<dbReference type="OrthoDB" id="428577at2759"/>
<protein>
    <submittedName>
        <fullName evidence="2">Ubiquitin domain containing protein</fullName>
    </submittedName>
</protein>
<accession>A0A8H3QH62</accession>